<protein>
    <submittedName>
        <fullName evidence="8">Transmembrane protein 39A-like isoform X1</fullName>
    </submittedName>
</protein>
<feature type="transmembrane region" description="Helical" evidence="7">
    <location>
        <begin position="137"/>
        <end position="155"/>
    </location>
</feature>
<feature type="region of interest" description="Disordered" evidence="6">
    <location>
        <begin position="13"/>
        <end position="35"/>
    </location>
</feature>
<dbReference type="InterPro" id="IPR019397">
    <property type="entry name" value="Uncharacterised_TMEM39"/>
</dbReference>
<accession>A0A6A7GBK5</accession>
<feature type="compositionally biased region" description="Basic and acidic residues" evidence="6">
    <location>
        <begin position="19"/>
        <end position="30"/>
    </location>
</feature>
<sequence length="440" mass="50130">MAGGRRNPAFRASALRHRHESEHDNKKSCITEEANPGLPPPPVIRHIPLPDIPRVSVFGFECLMCGFSLLMLGAQYLNIYRTVFWLPHSYTGYAMNLYLIDPCLVIFIAVSVSRRLLWCMLKGFLTASLHHYHWRTVLPIARGIMVLLLAALLLYCVTTGTDSLTIKSLALAYPLALYLFIFDLELSSFLEVIPPGLNQRDSEGTRQKANSVRLVQHSCLNNSEGIRTEADFLANHCQKRLTLAIYHSLVNVYYTTLIPCFFVPNSLHYDIKWIVIHTTFVAFTCLMWHLLYCFPARFCDIIHRSVEHLGLWVRISSRSANITNNNINITAWQSSVMYSKGTVVKHGRDTYRAEASCNAAEPGNILHIRLYLTFHEVHNIVRYCLVISLLCSLGYLAYLVTLSLWHQLLATGIALGAEYAALYVLLRDYLVLRTTYKMEQ</sequence>
<feature type="transmembrane region" description="Helical" evidence="7">
    <location>
        <begin position="243"/>
        <end position="267"/>
    </location>
</feature>
<keyword evidence="5 7" id="KW-0472">Membrane</keyword>
<keyword evidence="4 7" id="KW-1133">Transmembrane helix</keyword>
<comment type="subcellular location">
    <subcellularLocation>
        <location evidence="1">Membrane</location>
        <topology evidence="1">Multi-pass membrane protein</topology>
    </subcellularLocation>
</comment>
<reference evidence="8" key="1">
    <citation type="submission" date="2017-11" db="EMBL/GenBank/DDBJ databases">
        <title>The sensing device of the deep-sea amphipod.</title>
        <authorList>
            <person name="Kobayashi H."/>
            <person name="Nagahama T."/>
            <person name="Arai W."/>
            <person name="Sasagawa Y."/>
            <person name="Umeda M."/>
            <person name="Hayashi T."/>
            <person name="Nikaido I."/>
            <person name="Watanabe H."/>
            <person name="Oguri K."/>
            <person name="Kitazato H."/>
            <person name="Fujioka K."/>
            <person name="Kido Y."/>
            <person name="Takami H."/>
        </authorList>
    </citation>
    <scope>NUCLEOTIDE SEQUENCE</scope>
    <source>
        <tissue evidence="8">Whole body</tissue>
    </source>
</reference>
<keyword evidence="3 7" id="KW-0812">Transmembrane</keyword>
<feature type="transmembrane region" description="Helical" evidence="7">
    <location>
        <begin position="175"/>
        <end position="193"/>
    </location>
</feature>
<evidence type="ECO:0000256" key="5">
    <source>
        <dbReference type="ARBA" id="ARBA00023136"/>
    </source>
</evidence>
<feature type="transmembrane region" description="Helical" evidence="7">
    <location>
        <begin position="97"/>
        <end position="117"/>
    </location>
</feature>
<dbReference type="PANTHER" id="PTHR12995">
    <property type="entry name" value="FI21814P1"/>
    <property type="match status" value="1"/>
</dbReference>
<organism evidence="8">
    <name type="scientific">Hirondellea gigas</name>
    <dbReference type="NCBI Taxonomy" id="1518452"/>
    <lineage>
        <taxon>Eukaryota</taxon>
        <taxon>Metazoa</taxon>
        <taxon>Ecdysozoa</taxon>
        <taxon>Arthropoda</taxon>
        <taxon>Crustacea</taxon>
        <taxon>Multicrustacea</taxon>
        <taxon>Malacostraca</taxon>
        <taxon>Eumalacostraca</taxon>
        <taxon>Peracarida</taxon>
        <taxon>Amphipoda</taxon>
        <taxon>Amphilochidea</taxon>
        <taxon>Lysianassida</taxon>
        <taxon>Lysianassidira</taxon>
        <taxon>Lysianassoidea</taxon>
        <taxon>Lysianassidae</taxon>
        <taxon>Hirondellea</taxon>
    </lineage>
</organism>
<feature type="transmembrane region" description="Helical" evidence="7">
    <location>
        <begin position="273"/>
        <end position="294"/>
    </location>
</feature>
<evidence type="ECO:0000256" key="4">
    <source>
        <dbReference type="ARBA" id="ARBA00022989"/>
    </source>
</evidence>
<comment type="similarity">
    <text evidence="2">Belongs to the TMEM39 family.</text>
</comment>
<proteinExistence type="evidence at transcript level"/>
<name>A0A6A7GBK5_9CRUS</name>
<evidence type="ECO:0000256" key="7">
    <source>
        <dbReference type="SAM" id="Phobius"/>
    </source>
</evidence>
<dbReference type="EMBL" id="IACT01008817">
    <property type="protein sequence ID" value="LAC27929.1"/>
    <property type="molecule type" value="mRNA"/>
</dbReference>
<feature type="transmembrane region" description="Helical" evidence="7">
    <location>
        <begin position="55"/>
        <end position="77"/>
    </location>
</feature>
<dbReference type="Pfam" id="PF10271">
    <property type="entry name" value="Tmp39"/>
    <property type="match status" value="1"/>
</dbReference>
<feature type="transmembrane region" description="Helical" evidence="7">
    <location>
        <begin position="404"/>
        <end position="426"/>
    </location>
</feature>
<evidence type="ECO:0000256" key="3">
    <source>
        <dbReference type="ARBA" id="ARBA00022692"/>
    </source>
</evidence>
<feature type="transmembrane region" description="Helical" evidence="7">
    <location>
        <begin position="380"/>
        <end position="398"/>
    </location>
</feature>
<evidence type="ECO:0000256" key="1">
    <source>
        <dbReference type="ARBA" id="ARBA00004141"/>
    </source>
</evidence>
<evidence type="ECO:0000256" key="6">
    <source>
        <dbReference type="SAM" id="MobiDB-lite"/>
    </source>
</evidence>
<dbReference type="GO" id="GO:0016020">
    <property type="term" value="C:membrane"/>
    <property type="evidence" value="ECO:0007669"/>
    <property type="project" value="UniProtKB-SubCell"/>
</dbReference>
<evidence type="ECO:0000313" key="8">
    <source>
        <dbReference type="EMBL" id="LAC27929.1"/>
    </source>
</evidence>
<dbReference type="PANTHER" id="PTHR12995:SF4">
    <property type="entry name" value="FI21814P1"/>
    <property type="match status" value="1"/>
</dbReference>
<evidence type="ECO:0000256" key="2">
    <source>
        <dbReference type="ARBA" id="ARBA00010737"/>
    </source>
</evidence>
<dbReference type="AlphaFoldDB" id="A0A6A7GBK5"/>